<evidence type="ECO:0000313" key="2">
    <source>
        <dbReference type="Proteomes" id="UP000815677"/>
    </source>
</evidence>
<protein>
    <submittedName>
        <fullName evidence="1">Uncharacterized protein</fullName>
    </submittedName>
</protein>
<dbReference type="Proteomes" id="UP000815677">
    <property type="component" value="Unassembled WGS sequence"/>
</dbReference>
<organism evidence="1 2">
    <name type="scientific">Mycena chlorophos</name>
    <name type="common">Agaric fungus</name>
    <name type="synonym">Agaricus chlorophos</name>
    <dbReference type="NCBI Taxonomy" id="658473"/>
    <lineage>
        <taxon>Eukaryota</taxon>
        <taxon>Fungi</taxon>
        <taxon>Dikarya</taxon>
        <taxon>Basidiomycota</taxon>
        <taxon>Agaricomycotina</taxon>
        <taxon>Agaricomycetes</taxon>
        <taxon>Agaricomycetidae</taxon>
        <taxon>Agaricales</taxon>
        <taxon>Marasmiineae</taxon>
        <taxon>Mycenaceae</taxon>
        <taxon>Mycena</taxon>
    </lineage>
</organism>
<gene>
    <name evidence="1" type="ORF">MCHLO_08447</name>
</gene>
<dbReference type="EMBL" id="DF847117">
    <property type="protein sequence ID" value="GAT51295.1"/>
    <property type="molecule type" value="Genomic_DNA"/>
</dbReference>
<proteinExistence type="predicted"/>
<sequence>MVIWRFLPCGDRHFRNDSTTSNLRKHVMLTSLRDVVRMQYELVWVIAAQRHGDLDLPHAQYAGAAVPSTGYLWPFSSTEHPPHYANTDDVFAQDGMPSPRPALFAIRVVSRIRAPSRSTWPRRL</sequence>
<keyword evidence="2" id="KW-1185">Reference proteome</keyword>
<evidence type="ECO:0000313" key="1">
    <source>
        <dbReference type="EMBL" id="GAT51295.1"/>
    </source>
</evidence>
<reference evidence="1" key="1">
    <citation type="submission" date="2014-09" db="EMBL/GenBank/DDBJ databases">
        <title>Genome sequence of the luminous mushroom Mycena chlorophos for searching fungal bioluminescence genes.</title>
        <authorList>
            <person name="Tanaka Y."/>
            <person name="Kasuga D."/>
            <person name="Oba Y."/>
            <person name="Hase S."/>
            <person name="Sato K."/>
            <person name="Oba Y."/>
            <person name="Sakakibara Y."/>
        </authorList>
    </citation>
    <scope>NUCLEOTIDE SEQUENCE</scope>
</reference>
<name>A0ABQ0LJQ1_MYCCL</name>
<accession>A0ABQ0LJQ1</accession>